<dbReference type="InterPro" id="IPR004852">
    <property type="entry name" value="Di-haem_cyt_c_peroxidsae"/>
</dbReference>
<accession>A0A418NBW9</accession>
<dbReference type="GO" id="GO:0046872">
    <property type="term" value="F:metal ion binding"/>
    <property type="evidence" value="ECO:0007669"/>
    <property type="project" value="UniProtKB-KW"/>
</dbReference>
<evidence type="ECO:0000256" key="1">
    <source>
        <dbReference type="ARBA" id="ARBA00004196"/>
    </source>
</evidence>
<dbReference type="GO" id="GO:0009055">
    <property type="term" value="F:electron transfer activity"/>
    <property type="evidence" value="ECO:0007669"/>
    <property type="project" value="InterPro"/>
</dbReference>
<proteinExistence type="predicted"/>
<dbReference type="InterPro" id="IPR051395">
    <property type="entry name" value="Cytochrome_c_Peroxidase/MauG"/>
</dbReference>
<dbReference type="OrthoDB" id="9805202at2"/>
<comment type="caution">
    <text evidence="8">The sequence shown here is derived from an EMBL/GenBank/DDBJ whole genome shotgun (WGS) entry which is preliminary data.</text>
</comment>
<dbReference type="SUPFAM" id="SSF46626">
    <property type="entry name" value="Cytochrome c"/>
    <property type="match status" value="2"/>
</dbReference>
<evidence type="ECO:0000256" key="5">
    <source>
        <dbReference type="ARBA" id="ARBA00023004"/>
    </source>
</evidence>
<keyword evidence="5 6" id="KW-0408">Iron</keyword>
<reference evidence="8 10" key="1">
    <citation type="submission" date="2018-08" db="EMBL/GenBank/DDBJ databases">
        <title>Proposal of Muricauda 72 sp.nov. and Muricauda NH166 sp.nov., isolated from seawater.</title>
        <authorList>
            <person name="Cheng H."/>
            <person name="Wu Y.-H."/>
            <person name="Guo L.-L."/>
            <person name="Xu X.-W."/>
        </authorList>
    </citation>
    <scope>NUCLEOTIDE SEQUENCE [LARGE SCALE GENOMIC DNA]</scope>
    <source>
        <strain evidence="8 10">NH166</strain>
    </source>
</reference>
<keyword evidence="4" id="KW-0560">Oxidoreductase</keyword>
<keyword evidence="8" id="KW-0575">Peroxidase</keyword>
<evidence type="ECO:0000313" key="10">
    <source>
        <dbReference type="Proteomes" id="UP000284189"/>
    </source>
</evidence>
<gene>
    <name evidence="8" type="ORF">D2U88_01430</name>
    <name evidence="9" type="ORF">FQ019_01410</name>
</gene>
<dbReference type="Pfam" id="PF03150">
    <property type="entry name" value="CCP_MauG"/>
    <property type="match status" value="1"/>
</dbReference>
<feature type="domain" description="Cytochrome c" evidence="7">
    <location>
        <begin position="274"/>
        <end position="411"/>
    </location>
</feature>
<dbReference type="PROSITE" id="PS51007">
    <property type="entry name" value="CYTC"/>
    <property type="match status" value="1"/>
</dbReference>
<comment type="subcellular location">
    <subcellularLocation>
        <location evidence="1">Cell envelope</location>
    </subcellularLocation>
</comment>
<dbReference type="GO" id="GO:0004130">
    <property type="term" value="F:cytochrome-c peroxidase activity"/>
    <property type="evidence" value="ECO:0007669"/>
    <property type="project" value="TreeGrafter"/>
</dbReference>
<protein>
    <submittedName>
        <fullName evidence="8">Cytochrome-c peroxidase</fullName>
    </submittedName>
</protein>
<dbReference type="Proteomes" id="UP000284189">
    <property type="component" value="Unassembled WGS sequence"/>
</dbReference>
<keyword evidence="11" id="KW-1185">Reference proteome</keyword>
<evidence type="ECO:0000256" key="6">
    <source>
        <dbReference type="PROSITE-ProRule" id="PRU00433"/>
    </source>
</evidence>
<dbReference type="AlphaFoldDB" id="A0A418NBW9"/>
<evidence type="ECO:0000313" key="11">
    <source>
        <dbReference type="Proteomes" id="UP000321528"/>
    </source>
</evidence>
<keyword evidence="3 6" id="KW-0479">Metal-binding</keyword>
<dbReference type="InterPro" id="IPR009056">
    <property type="entry name" value="Cyt_c-like_dom"/>
</dbReference>
<keyword evidence="2 6" id="KW-0349">Heme</keyword>
<dbReference type="EMBL" id="VNWL01000007">
    <property type="protein sequence ID" value="TXK07413.1"/>
    <property type="molecule type" value="Genomic_DNA"/>
</dbReference>
<name>A0A418NBW9_9FLAO</name>
<evidence type="ECO:0000256" key="2">
    <source>
        <dbReference type="ARBA" id="ARBA00022617"/>
    </source>
</evidence>
<organism evidence="8 10">
    <name type="scientific">Flagellimonas aequoris</name>
    <dbReference type="NCBI Taxonomy" id="2306997"/>
    <lineage>
        <taxon>Bacteria</taxon>
        <taxon>Pseudomonadati</taxon>
        <taxon>Bacteroidota</taxon>
        <taxon>Flavobacteriia</taxon>
        <taxon>Flavobacteriales</taxon>
        <taxon>Flavobacteriaceae</taxon>
        <taxon>Flagellimonas</taxon>
    </lineage>
</organism>
<evidence type="ECO:0000259" key="7">
    <source>
        <dbReference type="PROSITE" id="PS51007"/>
    </source>
</evidence>
<dbReference type="GO" id="GO:0020037">
    <property type="term" value="F:heme binding"/>
    <property type="evidence" value="ECO:0007669"/>
    <property type="project" value="InterPro"/>
</dbReference>
<evidence type="ECO:0000256" key="3">
    <source>
        <dbReference type="ARBA" id="ARBA00022723"/>
    </source>
</evidence>
<reference evidence="9 11" key="2">
    <citation type="submission" date="2019-07" db="EMBL/GenBank/DDBJ databases">
        <title>Draft genome of two Muricauda strains isolated from deep sea.</title>
        <authorList>
            <person name="Sun C."/>
        </authorList>
    </citation>
    <scope>NUCLEOTIDE SEQUENCE [LARGE SCALE GENOMIC DNA]</scope>
    <source>
        <strain evidence="9 11">NH166</strain>
    </source>
</reference>
<evidence type="ECO:0000313" key="9">
    <source>
        <dbReference type="EMBL" id="TXK07413.1"/>
    </source>
</evidence>
<evidence type="ECO:0000313" key="8">
    <source>
        <dbReference type="EMBL" id="RIV73729.1"/>
    </source>
</evidence>
<dbReference type="EMBL" id="QXFJ01000008">
    <property type="protein sequence ID" value="RIV73729.1"/>
    <property type="molecule type" value="Genomic_DNA"/>
</dbReference>
<dbReference type="GO" id="GO:0030313">
    <property type="term" value="C:cell envelope"/>
    <property type="evidence" value="ECO:0007669"/>
    <property type="project" value="UniProtKB-SubCell"/>
</dbReference>
<dbReference type="Gene3D" id="1.10.760.10">
    <property type="entry name" value="Cytochrome c-like domain"/>
    <property type="match status" value="2"/>
</dbReference>
<dbReference type="PROSITE" id="PS51257">
    <property type="entry name" value="PROKAR_LIPOPROTEIN"/>
    <property type="match status" value="1"/>
</dbReference>
<sequence>MKKSLLTPCLMALLFISCSPDEEVFVNPPEETLLQDRLTLLYGDLEALKLPNSYDLGNIPSDPNNPLTEPKVVLGKLLFHETGLAQNPTKSEGRGTYSCAACHHANAGFQSGMQQGIGEGGFGFGQIGESRTISSDYLPTEIDVQPILSPTILNTAYQDVMLWNGQFGGTKTNTGTENSWTEGTPKAVNHLGFEGLESQAIAGMGVHRLTCDKELLDSMGYIPYFDAAFPDVDETEKYSATYAGLAIAAYERTVLATEAPFQQWLNGNNSAMTEDEMKGAILFFGKANCYACHNGPGLNSTTFHALGMLDFSEDQVFGVVDETIKRGRGGFTLNSDDDYKFKTPTLYNLKDVKFFGHGGSFTSVKEVIDYKNKGIVENSAIGTTNISPLFVPLGLTDEEIDQLTTFIENALHDPDLDRFAPASLPSGNCFPVADNQSKTDMGCN</sequence>
<dbReference type="InterPro" id="IPR036909">
    <property type="entry name" value="Cyt_c-like_dom_sf"/>
</dbReference>
<dbReference type="Proteomes" id="UP000321528">
    <property type="component" value="Unassembled WGS sequence"/>
</dbReference>
<evidence type="ECO:0000256" key="4">
    <source>
        <dbReference type="ARBA" id="ARBA00023002"/>
    </source>
</evidence>
<dbReference type="PANTHER" id="PTHR30600">
    <property type="entry name" value="CYTOCHROME C PEROXIDASE-RELATED"/>
    <property type="match status" value="1"/>
</dbReference>